<reference evidence="1 2" key="2">
    <citation type="submission" date="2013-03" db="EMBL/GenBank/DDBJ databases">
        <title>Diversity in Clostridium botulinum.</title>
        <authorList>
            <person name="Timme R.E."/>
            <person name="Allard M."/>
            <person name="Luo Y."/>
            <person name="Strain E."/>
            <person name="Gonzalez-Escalona N."/>
            <person name="Brown E."/>
        </authorList>
    </citation>
    <scope>NUCLEOTIDE SEQUENCE [LARGE SCALE GENOMIC DNA]</scope>
    <source>
        <strain evidence="1 2">CFSAN001627</strain>
    </source>
</reference>
<dbReference type="AlphaFoldDB" id="M1ZPS2"/>
<name>M1ZPS2_CLOBO</name>
<gene>
    <name evidence="1" type="ORF">CFSAN001627_17873</name>
</gene>
<reference evidence="1 2" key="1">
    <citation type="submission" date="2012-10" db="EMBL/GenBank/DDBJ databases">
        <authorList>
            <person name="Strain E.A."/>
            <person name="Brown E."/>
            <person name="Allard M.W."/>
            <person name="Gonzalez-Escalona N."/>
            <person name="Timme R."/>
        </authorList>
    </citation>
    <scope>NUCLEOTIDE SEQUENCE [LARGE SCALE GENOMIC DNA]</scope>
    <source>
        <strain evidence="1 2">CFSAN001627</strain>
    </source>
</reference>
<sequence>MDNEMTKCLTSLFNALNAKSEEEQ</sequence>
<dbReference type="EMBL" id="AMXI01001090">
    <property type="protein sequence ID" value="EKN40691.1"/>
    <property type="molecule type" value="Genomic_DNA"/>
</dbReference>
<organism evidence="1 2">
    <name type="scientific">Clostridium botulinum CFSAN001627</name>
    <dbReference type="NCBI Taxonomy" id="1232189"/>
    <lineage>
        <taxon>Bacteria</taxon>
        <taxon>Bacillati</taxon>
        <taxon>Bacillota</taxon>
        <taxon>Clostridia</taxon>
        <taxon>Eubacteriales</taxon>
        <taxon>Clostridiaceae</taxon>
        <taxon>Clostridium</taxon>
    </lineage>
</organism>
<dbReference type="Proteomes" id="UP000011944">
    <property type="component" value="Unassembled WGS sequence"/>
</dbReference>
<comment type="caution">
    <text evidence="1">The sequence shown here is derived from an EMBL/GenBank/DDBJ whole genome shotgun (WGS) entry which is preliminary data.</text>
</comment>
<proteinExistence type="predicted"/>
<evidence type="ECO:0000313" key="2">
    <source>
        <dbReference type="Proteomes" id="UP000011944"/>
    </source>
</evidence>
<protein>
    <submittedName>
        <fullName evidence="1">Uncharacterized protein</fullName>
    </submittedName>
</protein>
<evidence type="ECO:0000313" key="1">
    <source>
        <dbReference type="EMBL" id="EKN40691.1"/>
    </source>
</evidence>
<accession>M1ZPS2</accession>